<feature type="compositionally biased region" description="Basic and acidic residues" evidence="10">
    <location>
        <begin position="450"/>
        <end position="487"/>
    </location>
</feature>
<evidence type="ECO:0000256" key="9">
    <source>
        <dbReference type="ARBA" id="ARBA00076677"/>
    </source>
</evidence>
<dbReference type="PANTHER" id="PTHR45973:SF2">
    <property type="entry name" value="CENTROSOMAL PROTEIN OF 97 KDA"/>
    <property type="match status" value="1"/>
</dbReference>
<dbReference type="Pfam" id="PF00612">
    <property type="entry name" value="IQ"/>
    <property type="match status" value="1"/>
</dbReference>
<dbReference type="PANTHER" id="PTHR45973">
    <property type="entry name" value="PROTEIN PHOSPHATASE 1 REGULATORY SUBUNIT SDS22-RELATED"/>
    <property type="match status" value="1"/>
</dbReference>
<keyword evidence="12" id="KW-1185">Reference proteome</keyword>
<feature type="compositionally biased region" description="Low complexity" evidence="10">
    <location>
        <begin position="299"/>
        <end position="309"/>
    </location>
</feature>
<dbReference type="SMART" id="SM00369">
    <property type="entry name" value="LRR_TYP"/>
    <property type="match status" value="3"/>
</dbReference>
<evidence type="ECO:0000256" key="8">
    <source>
        <dbReference type="ARBA" id="ARBA00068862"/>
    </source>
</evidence>
<dbReference type="PROSITE" id="PS50096">
    <property type="entry name" value="IQ"/>
    <property type="match status" value="1"/>
</dbReference>
<sequence>MGVSDLTFDTTGPVVDLSAQGLQKLEPSFTCSDETHTLILDRNHIMKLDHLERSPGLQQLSVAGNRLVRMMGVCRLTELRVLNLPNNSIGYIEGLRDLPHLEWLNLSGNNIKVIEQLNNCVALQHLDLSENNISNIGDLTKLLSLKTLLLHGNSITTLRTVPTHLPPHLSILSLAENEIRDLNEVSYLAPLHDLEQLSIMSNPCIMATPSLPGYDYRPYIMSWCLNLKILDGYLVSQKEGLKAEWLYSQGKGRSYRPGQHVQLVQYLATVCPLTSTPALETAEDAKLEKILSKQRLHQRQLQQQTQGGSPSPPRPSPPRPTQLDVETHSPCHVLPLGEAREADRATTPVTGPPARQTEPATLQVNTWLGCDPSQAGAPPLRCPRGTEERLYLEDVQSQTDEDKITGSLLSSESTFLPVTSDPARSDSEDETETFEPDSLAPEHPIRPKKTPPEKTQHAPLEREREREREWEEDREKEEEAKGERVSADSHLTCTLTSTASPPVTAGDQSQTNDSAPLQGAYSNCSAAEVRVGSKQEEEAVVRCDRLGRCESDRAAVRIQAWWRGMWARRSHPLAKEVRCEIRLRRMQEHIVFLSGELERVHQQHDEERLQRLVQEEAVNFLWRQLQSMQQWQRSVEGQLASLTQAGSSPAPALTPGLCDPPALRLPLHVTFSTADPACTDLSFPDSGFQFTGEQQAGQEDSFLSCGTGDSLETVRALALEGSLAPGGGGDSQDCSLLEQYLSSVQQREAEEGDASDRTGTPQPPSPLSPAEMEQPDSNTQNSAQSEDAKQHHTLGGLI</sequence>
<feature type="region of interest" description="Disordered" evidence="10">
    <location>
        <begin position="396"/>
        <end position="517"/>
    </location>
</feature>
<dbReference type="GO" id="GO:0005813">
    <property type="term" value="C:centrosome"/>
    <property type="evidence" value="ECO:0007669"/>
    <property type="project" value="UniProtKB-SubCell"/>
</dbReference>
<dbReference type="InterPro" id="IPR001611">
    <property type="entry name" value="Leu-rich_rpt"/>
</dbReference>
<name>A0AAN8LJ89_9TELE</name>
<dbReference type="FunFam" id="3.80.10.10:FF:000165">
    <property type="entry name" value="Centrosomal protein of 97 kDa"/>
    <property type="match status" value="1"/>
</dbReference>
<dbReference type="SMART" id="SM00015">
    <property type="entry name" value="IQ"/>
    <property type="match status" value="1"/>
</dbReference>
<dbReference type="GO" id="GO:0030030">
    <property type="term" value="P:cell projection organization"/>
    <property type="evidence" value="ECO:0007669"/>
    <property type="project" value="UniProtKB-KW"/>
</dbReference>
<comment type="subcellular location">
    <subcellularLocation>
        <location evidence="1">Cytoplasm</location>
        <location evidence="1">Cytoskeleton</location>
        <location evidence="1">Microtubule organizing center</location>
        <location evidence="1">Centrosome</location>
    </subcellularLocation>
</comment>
<dbReference type="Gene3D" id="3.80.10.10">
    <property type="entry name" value="Ribonuclease Inhibitor"/>
    <property type="match status" value="2"/>
</dbReference>
<dbReference type="InterPro" id="IPR032675">
    <property type="entry name" value="LRR_dom_sf"/>
</dbReference>
<protein>
    <recommendedName>
        <fullName evidence="8">Centrosomal protein of 97 kDa</fullName>
    </recommendedName>
    <alternativeName>
        <fullName evidence="9">Leucine-rich repeat and IQ domain-containing protein 2</fullName>
    </alternativeName>
</protein>
<dbReference type="InterPro" id="IPR000048">
    <property type="entry name" value="IQ_motif_EF-hand-BS"/>
</dbReference>
<dbReference type="GO" id="GO:1902018">
    <property type="term" value="P:negative regulation of cilium assembly"/>
    <property type="evidence" value="ECO:0007669"/>
    <property type="project" value="TreeGrafter"/>
</dbReference>
<evidence type="ECO:0000256" key="3">
    <source>
        <dbReference type="ARBA" id="ARBA00022614"/>
    </source>
</evidence>
<evidence type="ECO:0000256" key="5">
    <source>
        <dbReference type="ARBA" id="ARBA00022794"/>
    </source>
</evidence>
<evidence type="ECO:0000313" key="11">
    <source>
        <dbReference type="EMBL" id="KAK6309612.1"/>
    </source>
</evidence>
<evidence type="ECO:0000313" key="12">
    <source>
        <dbReference type="Proteomes" id="UP001356427"/>
    </source>
</evidence>
<evidence type="ECO:0000256" key="4">
    <source>
        <dbReference type="ARBA" id="ARBA00022737"/>
    </source>
</evidence>
<proteinExistence type="predicted"/>
<keyword evidence="2" id="KW-0963">Cytoplasm</keyword>
<dbReference type="SMART" id="SM00365">
    <property type="entry name" value="LRR_SD22"/>
    <property type="match status" value="4"/>
</dbReference>
<dbReference type="InterPro" id="IPR003591">
    <property type="entry name" value="Leu-rich_rpt_typical-subtyp"/>
</dbReference>
<feature type="region of interest" description="Disordered" evidence="10">
    <location>
        <begin position="294"/>
        <end position="326"/>
    </location>
</feature>
<keyword evidence="4" id="KW-0677">Repeat</keyword>
<feature type="region of interest" description="Disordered" evidence="10">
    <location>
        <begin position="744"/>
        <end position="798"/>
    </location>
</feature>
<evidence type="ECO:0000256" key="1">
    <source>
        <dbReference type="ARBA" id="ARBA00004300"/>
    </source>
</evidence>
<evidence type="ECO:0000256" key="7">
    <source>
        <dbReference type="ARBA" id="ARBA00058656"/>
    </source>
</evidence>
<evidence type="ECO:0000256" key="10">
    <source>
        <dbReference type="SAM" id="MobiDB-lite"/>
    </source>
</evidence>
<feature type="compositionally biased region" description="Polar residues" evidence="10">
    <location>
        <begin position="489"/>
        <end position="517"/>
    </location>
</feature>
<accession>A0AAN8LJ89</accession>
<keyword evidence="3" id="KW-0433">Leucine-rich repeat</keyword>
<dbReference type="Proteomes" id="UP001356427">
    <property type="component" value="Unassembled WGS sequence"/>
</dbReference>
<dbReference type="AlphaFoldDB" id="A0AAN8LJ89"/>
<evidence type="ECO:0000256" key="6">
    <source>
        <dbReference type="ARBA" id="ARBA00023212"/>
    </source>
</evidence>
<organism evidence="11 12">
    <name type="scientific">Coregonus suidteri</name>
    <dbReference type="NCBI Taxonomy" id="861788"/>
    <lineage>
        <taxon>Eukaryota</taxon>
        <taxon>Metazoa</taxon>
        <taxon>Chordata</taxon>
        <taxon>Craniata</taxon>
        <taxon>Vertebrata</taxon>
        <taxon>Euteleostomi</taxon>
        <taxon>Actinopterygii</taxon>
        <taxon>Neopterygii</taxon>
        <taxon>Teleostei</taxon>
        <taxon>Protacanthopterygii</taxon>
        <taxon>Salmoniformes</taxon>
        <taxon>Salmonidae</taxon>
        <taxon>Coregoninae</taxon>
        <taxon>Coregonus</taxon>
    </lineage>
</organism>
<gene>
    <name evidence="11" type="ORF">J4Q44_G00194930</name>
</gene>
<keyword evidence="5" id="KW-0970">Cilium biogenesis/degradation</keyword>
<evidence type="ECO:0000256" key="2">
    <source>
        <dbReference type="ARBA" id="ARBA00022490"/>
    </source>
</evidence>
<dbReference type="Pfam" id="PF14580">
    <property type="entry name" value="LRR_9"/>
    <property type="match status" value="1"/>
</dbReference>
<feature type="region of interest" description="Disordered" evidence="10">
    <location>
        <begin position="338"/>
        <end position="358"/>
    </location>
</feature>
<dbReference type="EMBL" id="JAGTTL010000017">
    <property type="protein sequence ID" value="KAK6309612.1"/>
    <property type="molecule type" value="Genomic_DNA"/>
</dbReference>
<dbReference type="SUPFAM" id="SSF52058">
    <property type="entry name" value="L domain-like"/>
    <property type="match status" value="1"/>
</dbReference>
<feature type="compositionally biased region" description="Polar residues" evidence="10">
    <location>
        <begin position="775"/>
        <end position="785"/>
    </location>
</feature>
<feature type="compositionally biased region" description="Pro residues" evidence="10">
    <location>
        <begin position="310"/>
        <end position="320"/>
    </location>
</feature>
<feature type="compositionally biased region" description="Polar residues" evidence="10">
    <location>
        <begin position="407"/>
        <end position="417"/>
    </location>
</feature>
<comment type="caution">
    <text evidence="11">The sequence shown here is derived from an EMBL/GenBank/DDBJ whole genome shotgun (WGS) entry which is preliminary data.</text>
</comment>
<reference evidence="11 12" key="1">
    <citation type="submission" date="2021-04" db="EMBL/GenBank/DDBJ databases">
        <authorList>
            <person name="De Guttry C."/>
            <person name="Zahm M."/>
            <person name="Klopp C."/>
            <person name="Cabau C."/>
            <person name="Louis A."/>
            <person name="Berthelot C."/>
            <person name="Parey E."/>
            <person name="Roest Crollius H."/>
            <person name="Montfort J."/>
            <person name="Robinson-Rechavi M."/>
            <person name="Bucao C."/>
            <person name="Bouchez O."/>
            <person name="Gislard M."/>
            <person name="Lluch J."/>
            <person name="Milhes M."/>
            <person name="Lampietro C."/>
            <person name="Lopez Roques C."/>
            <person name="Donnadieu C."/>
            <person name="Braasch I."/>
            <person name="Desvignes T."/>
            <person name="Postlethwait J."/>
            <person name="Bobe J."/>
            <person name="Wedekind C."/>
            <person name="Guiguen Y."/>
        </authorList>
    </citation>
    <scope>NUCLEOTIDE SEQUENCE [LARGE SCALE GENOMIC DNA]</scope>
    <source>
        <strain evidence="11">Cs_M1</strain>
        <tissue evidence="11">Blood</tissue>
    </source>
</reference>
<keyword evidence="6" id="KW-0206">Cytoskeleton</keyword>
<comment type="function">
    <text evidence="7">Acts as a key negative regulator of ciliogenesis in collaboration with CCP110 by capping the mother centriole thereby preventing cilia formation. Required for recruitment of CCP110 to the centrosome.</text>
</comment>
<dbReference type="InterPro" id="IPR050576">
    <property type="entry name" value="Cilia_flagella_integrity"/>
</dbReference>
<dbReference type="PROSITE" id="PS51450">
    <property type="entry name" value="LRR"/>
    <property type="match status" value="4"/>
</dbReference>